<dbReference type="CDD" id="cd07937">
    <property type="entry name" value="DRE_TIM_PC_TC_5S"/>
    <property type="match status" value="1"/>
</dbReference>
<dbReference type="PROSITE" id="PS00867">
    <property type="entry name" value="CPSASE_2"/>
    <property type="match status" value="1"/>
</dbReference>
<dbReference type="InterPro" id="IPR001882">
    <property type="entry name" value="Biotin_BS"/>
</dbReference>
<dbReference type="FunFam" id="3.20.20.70:FF:000033">
    <property type="entry name" value="Pyruvate carboxylase"/>
    <property type="match status" value="1"/>
</dbReference>
<feature type="domain" description="Biotin carboxylation" evidence="18">
    <location>
        <begin position="9"/>
        <end position="462"/>
    </location>
</feature>
<evidence type="ECO:0000256" key="6">
    <source>
        <dbReference type="ARBA" id="ARBA00022723"/>
    </source>
</evidence>
<dbReference type="Pfam" id="PF00364">
    <property type="entry name" value="Biotin_lipoyl"/>
    <property type="match status" value="1"/>
</dbReference>
<dbReference type="PIRSF" id="PIRSF001594">
    <property type="entry name" value="Pyruv_carbox"/>
    <property type="match status" value="1"/>
</dbReference>
<evidence type="ECO:0000256" key="15">
    <source>
        <dbReference type="PIRSR" id="PIRSR001594-4"/>
    </source>
</evidence>
<dbReference type="Proteomes" id="UP000184536">
    <property type="component" value="Unassembled WGS sequence"/>
</dbReference>
<dbReference type="InterPro" id="IPR000891">
    <property type="entry name" value="PYR_CT"/>
</dbReference>
<feature type="domain" description="ATP-grasp" evidence="17">
    <location>
        <begin position="129"/>
        <end position="326"/>
    </location>
</feature>
<feature type="modified residue" description="N6-biotinyllysine" evidence="15">
    <location>
        <position position="1114"/>
    </location>
</feature>
<dbReference type="InterPro" id="IPR055268">
    <property type="entry name" value="PCB-like"/>
</dbReference>
<dbReference type="EC" id="6.4.1.1" evidence="3 11"/>
<feature type="binding site" evidence="13">
    <location>
        <position position="615"/>
    </location>
    <ligand>
        <name>substrate</name>
    </ligand>
</feature>
<dbReference type="STRING" id="1121919.SAMN02745975_03257"/>
<evidence type="ECO:0000256" key="12">
    <source>
        <dbReference type="PIRSR" id="PIRSR001594-1"/>
    </source>
</evidence>
<feature type="domain" description="Lipoyl-binding" evidence="16">
    <location>
        <begin position="1070"/>
        <end position="1148"/>
    </location>
</feature>
<keyword evidence="21" id="KW-1185">Reference proteome</keyword>
<dbReference type="PROSITE" id="PS50991">
    <property type="entry name" value="PYR_CT"/>
    <property type="match status" value="1"/>
</dbReference>
<dbReference type="FunFam" id="2.40.50.100:FF:000003">
    <property type="entry name" value="Acetyl-CoA carboxylase biotin carboxyl carrier protein"/>
    <property type="match status" value="1"/>
</dbReference>
<dbReference type="PROSITE" id="PS50979">
    <property type="entry name" value="BC"/>
    <property type="match status" value="1"/>
</dbReference>
<dbReference type="GO" id="GO:0046872">
    <property type="term" value="F:metal ion binding"/>
    <property type="evidence" value="ECO:0007669"/>
    <property type="project" value="UniProtKB-KW"/>
</dbReference>
<dbReference type="PANTHER" id="PTHR43778">
    <property type="entry name" value="PYRUVATE CARBOXYLASE"/>
    <property type="match status" value="1"/>
</dbReference>
<dbReference type="FunFam" id="3.30.1490.20:FF:000018">
    <property type="entry name" value="Biotin carboxylase"/>
    <property type="match status" value="1"/>
</dbReference>
<feature type="binding site" evidence="13">
    <location>
        <position position="876"/>
    </location>
    <ligand>
        <name>substrate</name>
    </ligand>
</feature>
<accession>A0A1M6NBT5</accession>
<dbReference type="AlphaFoldDB" id="A0A1M6NBT5"/>
<feature type="binding site" evidence="14">
    <location>
        <position position="543"/>
    </location>
    <ligand>
        <name>Mn(2+)</name>
        <dbReference type="ChEBI" id="CHEBI:29035"/>
    </ligand>
</feature>
<dbReference type="Pfam" id="PF02436">
    <property type="entry name" value="PYC_OADA"/>
    <property type="match status" value="1"/>
</dbReference>
<reference evidence="21" key="1">
    <citation type="submission" date="2016-11" db="EMBL/GenBank/DDBJ databases">
        <authorList>
            <person name="Varghese N."/>
            <person name="Submissions S."/>
        </authorList>
    </citation>
    <scope>NUCLEOTIDE SEQUENCE [LARGE SCALE GENOMIC DNA]</scope>
    <source>
        <strain evidence="21">DSM 17957</strain>
    </source>
</reference>
<comment type="catalytic activity">
    <reaction evidence="11">
        <text>hydrogencarbonate + pyruvate + ATP = oxaloacetate + ADP + phosphate + H(+)</text>
        <dbReference type="Rhea" id="RHEA:20844"/>
        <dbReference type="ChEBI" id="CHEBI:15361"/>
        <dbReference type="ChEBI" id="CHEBI:15378"/>
        <dbReference type="ChEBI" id="CHEBI:16452"/>
        <dbReference type="ChEBI" id="CHEBI:17544"/>
        <dbReference type="ChEBI" id="CHEBI:30616"/>
        <dbReference type="ChEBI" id="CHEBI:43474"/>
        <dbReference type="ChEBI" id="CHEBI:456216"/>
        <dbReference type="EC" id="6.4.1.1"/>
    </reaction>
</comment>
<dbReference type="Pfam" id="PF00289">
    <property type="entry name" value="Biotin_carb_N"/>
    <property type="match status" value="1"/>
</dbReference>
<gene>
    <name evidence="20" type="ORF">SAMN02745975_03257</name>
</gene>
<dbReference type="PANTHER" id="PTHR43778:SF2">
    <property type="entry name" value="PYRUVATE CARBOXYLASE, MITOCHONDRIAL"/>
    <property type="match status" value="1"/>
</dbReference>
<keyword evidence="6 14" id="KW-0479">Metal-binding</keyword>
<feature type="binding site" evidence="14">
    <location>
        <position position="743"/>
    </location>
    <ligand>
        <name>Mn(2+)</name>
        <dbReference type="ChEBI" id="CHEBI:29035"/>
    </ligand>
</feature>
<dbReference type="SUPFAM" id="SSF51230">
    <property type="entry name" value="Single hybrid motif"/>
    <property type="match status" value="1"/>
</dbReference>
<comment type="function">
    <text evidence="11">Catalyzes a 2-step reaction, involving the ATP-dependent carboxylation of the covalently attached biotin in the first step and the transfer of the carboxyl group to pyruvate in the second.</text>
</comment>
<dbReference type="GO" id="GO:0005737">
    <property type="term" value="C:cytoplasm"/>
    <property type="evidence" value="ECO:0007669"/>
    <property type="project" value="TreeGrafter"/>
</dbReference>
<dbReference type="SUPFAM" id="SSF51569">
    <property type="entry name" value="Aldolase"/>
    <property type="match status" value="1"/>
</dbReference>
<evidence type="ECO:0000256" key="5">
    <source>
        <dbReference type="ARBA" id="ARBA00022598"/>
    </source>
</evidence>
<evidence type="ECO:0000259" key="18">
    <source>
        <dbReference type="PROSITE" id="PS50979"/>
    </source>
</evidence>
<dbReference type="InterPro" id="IPR000089">
    <property type="entry name" value="Biotin_lipoyl"/>
</dbReference>
<comment type="pathway">
    <text evidence="2">Carbohydrate biosynthesis; gluconeogenesis.</text>
</comment>
<evidence type="ECO:0000259" key="16">
    <source>
        <dbReference type="PROSITE" id="PS50968"/>
    </source>
</evidence>
<evidence type="ECO:0000256" key="4">
    <source>
        <dbReference type="ARBA" id="ARBA00022432"/>
    </source>
</evidence>
<feature type="binding site" evidence="14">
    <location>
        <position position="741"/>
    </location>
    <ligand>
        <name>Mn(2+)</name>
        <dbReference type="ChEBI" id="CHEBI:29035"/>
    </ligand>
</feature>
<evidence type="ECO:0000256" key="9">
    <source>
        <dbReference type="ARBA" id="ARBA00023267"/>
    </source>
</evidence>
<keyword evidence="7 11" id="KW-0547">Nucleotide-binding</keyword>
<feature type="domain" description="Pyruvate carboxyltransferase" evidence="19">
    <location>
        <begin position="534"/>
        <end position="802"/>
    </location>
</feature>
<dbReference type="InterPro" id="IPR005482">
    <property type="entry name" value="Biotin_COase_C"/>
</dbReference>
<dbReference type="InterPro" id="IPR005930">
    <property type="entry name" value="Pyruv_COase"/>
</dbReference>
<dbReference type="NCBIfam" id="TIGR01235">
    <property type="entry name" value="pyruv_carbox"/>
    <property type="match status" value="1"/>
</dbReference>
<feature type="binding site" evidence="13">
    <location>
        <position position="125"/>
    </location>
    <ligand>
        <name>ATP</name>
        <dbReference type="ChEBI" id="CHEBI:30616"/>
    </ligand>
</feature>
<evidence type="ECO:0000256" key="10">
    <source>
        <dbReference type="ARBA" id="ARBA00023268"/>
    </source>
</evidence>
<dbReference type="Gene3D" id="3.10.600.10">
    <property type="entry name" value="pyruvate carboxylase f1077a mutant domain"/>
    <property type="match status" value="1"/>
</dbReference>
<dbReference type="Gene3D" id="3.30.470.20">
    <property type="entry name" value="ATP-grasp fold, B domain"/>
    <property type="match status" value="1"/>
</dbReference>
<organism evidence="20 21">
    <name type="scientific">Geosporobacter subterraneus DSM 17957</name>
    <dbReference type="NCBI Taxonomy" id="1121919"/>
    <lineage>
        <taxon>Bacteria</taxon>
        <taxon>Bacillati</taxon>
        <taxon>Bacillota</taxon>
        <taxon>Clostridia</taxon>
        <taxon>Peptostreptococcales</taxon>
        <taxon>Thermotaleaceae</taxon>
        <taxon>Geosporobacter</taxon>
    </lineage>
</organism>
<protein>
    <recommendedName>
        <fullName evidence="3 11">Pyruvate carboxylase</fullName>
        <ecNumber evidence="3 11">6.4.1.1</ecNumber>
    </recommendedName>
</protein>
<feature type="binding site" evidence="13">
    <location>
        <position position="244"/>
    </location>
    <ligand>
        <name>ATP</name>
        <dbReference type="ChEBI" id="CHEBI:30616"/>
    </ligand>
</feature>
<dbReference type="PROSITE" id="PS50968">
    <property type="entry name" value="BIOTINYL_LIPOYL"/>
    <property type="match status" value="1"/>
</dbReference>
<sequence length="1149" mass="128000">MVNTYTIKKFKRVLVANRGEIAIRIFRACHELGIRTVAIYSNEDKCSLFRTKADESYLIGKNKGPIEAYLSIDEIINTALKKGVDAIHPGYGFLSENPEFARKCEEAGIAFIGPHYSMMEKLGDKIQSKLVAKAVGVPTIPGIEKPISSEAEAIEFAEFCGYPVILKAAAGGGGRGMRIVRKKEDLLKEFHSARNEAKKAFGIADIFIEKYLEKPKHIEIQVLGDSHGNLVHLFERDCSIQRRHQKIIEFTPAITLSEEKRQAICNDAIKIAQSVNYRSAGTVEFLTDIHGNHYFIEMNPRIQVEHTVTEMVTGIDIVQSQILVAEGYPLHSPEIGITSQEDIVPRGYSIQCRVTTEDPSRDFAPDTGRIDLYRTGSGFGIRLDGGNGFTGSNISPYYDSLLVKTTSWSRTFQDAARKAVRSIKELKVGGVRTNAAFLINVLNHETFLKGECDTSFVADNPELFDIIPKADKELKVLKFIGEKVVNETKGNKKDFDVPVVPSITVPQDLTGTKQIFDQKGPEGLVQWVKEQNKLLLTDTTMRDAHQSLMATRMRTRDMLKIGKATSVLAKDLFSLEMWGGATFDVAYRFLKESPWIRLEELRKKVPNILFQMLLRGSNAVGYRNYPDNVIREFIRESSAAGIDLFRIFDSLNWLKGMEVSIDEVLRNGKIAEVTMCYTGDILDDRKDKYTLQYYINLAKEIERAGAHILAIKDMSSLLKPYAAFKLISALKEEISIPIHLHTHDTSGNGVATILMAAEAGVDIVDTAFNSMSGVTSQPALNSVVAALENTHRDTSINLDDIQKLSDYWGAVRQVYSHYESDLKSGTTEIYKYEIPGGQYSNLKPQVESFGLGHRFDEVKNMYKKANEMLGDIIKVTPTSKVVGDLAIFMVQNDLTPENIYEKGKDMAYPDSVVDYFKGLIGQPMGGFPEKLQKLVLKDEPPITCRPGELLPPEDFAKIEAYLKEKYQLNPSGQDLVAYALYPKVFEDYLNYVKEHGDFSRMGSDVFFHGLYAGETCEVEIAEGKVLMIKLVEIGNTDPQGNKTLVFEVNGNRREIKVFDKASNVKADASSITMADPADPSEIGASIPGTVINILVKTGDFVQEGQSLLIVEAMKMETNITSPVSGIVENIMVKQGQQVKSGELLLKLKA</sequence>
<evidence type="ECO:0000256" key="3">
    <source>
        <dbReference type="ARBA" id="ARBA00013057"/>
    </source>
</evidence>
<evidence type="ECO:0000259" key="19">
    <source>
        <dbReference type="PROSITE" id="PS50991"/>
    </source>
</evidence>
<dbReference type="SUPFAM" id="SSF52440">
    <property type="entry name" value="PreATP-grasp domain"/>
    <property type="match status" value="1"/>
</dbReference>
<dbReference type="PROSITE" id="PS00188">
    <property type="entry name" value="BIOTIN"/>
    <property type="match status" value="1"/>
</dbReference>
<evidence type="ECO:0000259" key="17">
    <source>
        <dbReference type="PROSITE" id="PS50975"/>
    </source>
</evidence>
<dbReference type="GO" id="GO:0006094">
    <property type="term" value="P:gluconeogenesis"/>
    <property type="evidence" value="ECO:0007669"/>
    <property type="project" value="UniProtKB-UniPathway"/>
</dbReference>
<evidence type="ECO:0000256" key="11">
    <source>
        <dbReference type="PIRNR" id="PIRNR001594"/>
    </source>
</evidence>
<dbReference type="NCBIfam" id="NF006761">
    <property type="entry name" value="PRK09282.1"/>
    <property type="match status" value="1"/>
</dbReference>
<feature type="binding site" evidence="13">
    <location>
        <position position="209"/>
    </location>
    <ligand>
        <name>ATP</name>
        <dbReference type="ChEBI" id="CHEBI:30616"/>
    </ligand>
</feature>
<dbReference type="InterPro" id="IPR011764">
    <property type="entry name" value="Biotin_carboxylation_dom"/>
</dbReference>
<evidence type="ECO:0000256" key="2">
    <source>
        <dbReference type="ARBA" id="ARBA00004742"/>
    </source>
</evidence>
<dbReference type="Pfam" id="PF02785">
    <property type="entry name" value="Biotin_carb_C"/>
    <property type="match status" value="1"/>
</dbReference>
<keyword evidence="8 11" id="KW-0067">ATP-binding</keyword>
<dbReference type="InterPro" id="IPR011054">
    <property type="entry name" value="Rudment_hybrid_motif"/>
</dbReference>
<keyword evidence="4" id="KW-0312">Gluconeogenesis</keyword>
<dbReference type="SUPFAM" id="SSF51246">
    <property type="entry name" value="Rudiment single hybrid motif"/>
    <property type="match status" value="1"/>
</dbReference>
<dbReference type="UniPathway" id="UPA00138"/>
<dbReference type="CDD" id="cd06850">
    <property type="entry name" value="biotinyl_domain"/>
    <property type="match status" value="1"/>
</dbReference>
<dbReference type="PROSITE" id="PS00866">
    <property type="entry name" value="CPSASE_1"/>
    <property type="match status" value="1"/>
</dbReference>
<dbReference type="Pfam" id="PF00682">
    <property type="entry name" value="HMGL-like"/>
    <property type="match status" value="1"/>
</dbReference>
<evidence type="ECO:0000256" key="13">
    <source>
        <dbReference type="PIRSR" id="PIRSR001594-2"/>
    </source>
</evidence>
<dbReference type="Pfam" id="PF02786">
    <property type="entry name" value="CPSase_L_D2"/>
    <property type="match status" value="1"/>
</dbReference>
<evidence type="ECO:0000256" key="8">
    <source>
        <dbReference type="ARBA" id="ARBA00022840"/>
    </source>
</evidence>
<dbReference type="SUPFAM" id="SSF89000">
    <property type="entry name" value="post-HMGL domain-like"/>
    <property type="match status" value="1"/>
</dbReference>
<dbReference type="InterPro" id="IPR011761">
    <property type="entry name" value="ATP-grasp"/>
</dbReference>
<proteinExistence type="predicted"/>
<evidence type="ECO:0000256" key="14">
    <source>
        <dbReference type="PIRSR" id="PIRSR001594-3"/>
    </source>
</evidence>
<dbReference type="PROSITE" id="PS50975">
    <property type="entry name" value="ATP_GRASP"/>
    <property type="match status" value="1"/>
</dbReference>
<keyword evidence="20" id="KW-0670">Pyruvate</keyword>
<feature type="modified residue" description="N6-carboxylysine" evidence="15">
    <location>
        <position position="712"/>
    </location>
</feature>
<dbReference type="SUPFAM" id="SSF56059">
    <property type="entry name" value="Glutathione synthetase ATP-binding domain-like"/>
    <property type="match status" value="1"/>
</dbReference>
<dbReference type="NCBIfam" id="NF009554">
    <property type="entry name" value="PRK12999.1"/>
    <property type="match status" value="1"/>
</dbReference>
<evidence type="ECO:0000313" key="20">
    <source>
        <dbReference type="EMBL" id="SHJ93185.1"/>
    </source>
</evidence>
<dbReference type="InterPro" id="IPR005481">
    <property type="entry name" value="BC-like_N"/>
</dbReference>
<keyword evidence="9 11" id="KW-0092">Biotin</keyword>
<dbReference type="GO" id="GO:0005524">
    <property type="term" value="F:ATP binding"/>
    <property type="evidence" value="ECO:0007669"/>
    <property type="project" value="UniProtKB-UniRule"/>
</dbReference>
<dbReference type="EMBL" id="FQZV01000054">
    <property type="protein sequence ID" value="SHJ93185.1"/>
    <property type="molecule type" value="Genomic_DNA"/>
</dbReference>
<dbReference type="InterPro" id="IPR003379">
    <property type="entry name" value="Carboxylase_cons_dom"/>
</dbReference>
<dbReference type="Gene3D" id="2.40.50.100">
    <property type="match status" value="1"/>
</dbReference>
<dbReference type="GO" id="GO:0004736">
    <property type="term" value="F:pyruvate carboxylase activity"/>
    <property type="evidence" value="ECO:0007669"/>
    <property type="project" value="UniProtKB-EC"/>
</dbReference>
<dbReference type="Gene3D" id="3.20.20.70">
    <property type="entry name" value="Aldolase class I"/>
    <property type="match status" value="1"/>
</dbReference>
<comment type="cofactor">
    <cofactor evidence="1 11">
        <name>biotin</name>
        <dbReference type="ChEBI" id="CHEBI:57586"/>
    </cofactor>
</comment>
<name>A0A1M6NBT5_9FIRM</name>
<keyword evidence="5 11" id="KW-0436">Ligase</keyword>
<dbReference type="InterPro" id="IPR005479">
    <property type="entry name" value="CPAse_ATP-bd"/>
</dbReference>
<feature type="active site" evidence="12">
    <location>
        <position position="301"/>
    </location>
</feature>
<dbReference type="SMART" id="SM00878">
    <property type="entry name" value="Biotin_carb_C"/>
    <property type="match status" value="1"/>
</dbReference>
<dbReference type="InterPro" id="IPR016185">
    <property type="entry name" value="PreATP-grasp_dom_sf"/>
</dbReference>
<evidence type="ECO:0000256" key="7">
    <source>
        <dbReference type="ARBA" id="ARBA00022741"/>
    </source>
</evidence>
<dbReference type="FunFam" id="3.40.50.20:FF:000010">
    <property type="entry name" value="Propionyl-CoA carboxylase subunit alpha"/>
    <property type="match status" value="1"/>
</dbReference>
<dbReference type="InterPro" id="IPR011053">
    <property type="entry name" value="Single_hybrid_motif"/>
</dbReference>
<evidence type="ECO:0000313" key="21">
    <source>
        <dbReference type="Proteomes" id="UP000184536"/>
    </source>
</evidence>
<evidence type="ECO:0000256" key="1">
    <source>
        <dbReference type="ARBA" id="ARBA00001953"/>
    </source>
</evidence>
<dbReference type="InterPro" id="IPR013785">
    <property type="entry name" value="Aldolase_TIM"/>
</dbReference>
<feature type="binding site" description="via carbamate group" evidence="14">
    <location>
        <position position="712"/>
    </location>
    <ligand>
        <name>Mn(2+)</name>
        <dbReference type="ChEBI" id="CHEBI:29035"/>
    </ligand>
</feature>
<keyword evidence="10" id="KW-0511">Multifunctional enzyme</keyword>
<dbReference type="FunFam" id="3.30.470.20:FF:000012">
    <property type="entry name" value="Pyruvate carboxylase"/>
    <property type="match status" value="1"/>
</dbReference>